<name>A0A7S3X4N7_9SPIT</name>
<gene>
    <name evidence="2" type="ORF">SACU0126_LOCUS30547</name>
</gene>
<evidence type="ECO:0000313" key="2">
    <source>
        <dbReference type="EMBL" id="CAE0594617.1"/>
    </source>
</evidence>
<sequence length="196" mass="20944">MSSPTPTPYGAAPSLAFIKKRRQEEAASKAASATETEGATTTPGVLTKCIDFVNDYLGWIGFANIGVNGENYGITTVNVNPFGYQTAYVSTLRPGEGMLKCVYFRDAAGQYVAEEPNKFGELCNKLGKYFMSIKLFGVCGKNTGLVEVSVGPEGRLTYISLMKPGMGLTTMQTLSMDSPSMPPTYPDPPFGSTSTP</sequence>
<feature type="compositionally biased region" description="Pro residues" evidence="1">
    <location>
        <begin position="180"/>
        <end position="189"/>
    </location>
</feature>
<proteinExistence type="predicted"/>
<evidence type="ECO:0000256" key="1">
    <source>
        <dbReference type="SAM" id="MobiDB-lite"/>
    </source>
</evidence>
<reference evidence="2" key="1">
    <citation type="submission" date="2021-01" db="EMBL/GenBank/DDBJ databases">
        <authorList>
            <person name="Corre E."/>
            <person name="Pelletier E."/>
            <person name="Niang G."/>
            <person name="Scheremetjew M."/>
            <person name="Finn R."/>
            <person name="Kale V."/>
            <person name="Holt S."/>
            <person name="Cochrane G."/>
            <person name="Meng A."/>
            <person name="Brown T."/>
            <person name="Cohen L."/>
        </authorList>
    </citation>
    <scope>NUCLEOTIDE SEQUENCE</scope>
    <source>
        <strain evidence="2">SPMC142</strain>
    </source>
</reference>
<accession>A0A7S3X4N7</accession>
<dbReference type="EMBL" id="HBIQ01095939">
    <property type="protein sequence ID" value="CAE0594617.1"/>
    <property type="molecule type" value="Transcribed_RNA"/>
</dbReference>
<protein>
    <submittedName>
        <fullName evidence="2">Uncharacterized protein</fullName>
    </submittedName>
</protein>
<dbReference type="AlphaFoldDB" id="A0A7S3X4N7"/>
<organism evidence="2">
    <name type="scientific">Strombidinopsis acuminata</name>
    <dbReference type="NCBI Taxonomy" id="141414"/>
    <lineage>
        <taxon>Eukaryota</taxon>
        <taxon>Sar</taxon>
        <taxon>Alveolata</taxon>
        <taxon>Ciliophora</taxon>
        <taxon>Intramacronucleata</taxon>
        <taxon>Spirotrichea</taxon>
        <taxon>Choreotrichia</taxon>
        <taxon>Choreotrichida</taxon>
        <taxon>Strombidinopsidae</taxon>
        <taxon>Strombidinopsis</taxon>
    </lineage>
</organism>
<feature type="region of interest" description="Disordered" evidence="1">
    <location>
        <begin position="176"/>
        <end position="196"/>
    </location>
</feature>